<keyword evidence="1" id="KW-1133">Transmembrane helix</keyword>
<gene>
    <name evidence="2" type="ORF">MTR67_051162</name>
</gene>
<keyword evidence="3" id="KW-1185">Reference proteome</keyword>
<name>A0AAF0V4C7_SOLVR</name>
<keyword evidence="1" id="KW-0472">Membrane</keyword>
<evidence type="ECO:0000313" key="2">
    <source>
        <dbReference type="EMBL" id="WMV57777.1"/>
    </source>
</evidence>
<dbReference type="Proteomes" id="UP001234989">
    <property type="component" value="Chromosome 12"/>
</dbReference>
<dbReference type="AlphaFoldDB" id="A0AAF0V4C7"/>
<evidence type="ECO:0000256" key="1">
    <source>
        <dbReference type="SAM" id="Phobius"/>
    </source>
</evidence>
<proteinExistence type="predicted"/>
<feature type="non-terminal residue" evidence="2">
    <location>
        <position position="59"/>
    </location>
</feature>
<dbReference type="EMBL" id="CP133623">
    <property type="protein sequence ID" value="WMV57777.1"/>
    <property type="molecule type" value="Genomic_DNA"/>
</dbReference>
<accession>A0AAF0V4C7</accession>
<evidence type="ECO:0000313" key="3">
    <source>
        <dbReference type="Proteomes" id="UP001234989"/>
    </source>
</evidence>
<organism evidence="2 3">
    <name type="scientific">Solanum verrucosum</name>
    <dbReference type="NCBI Taxonomy" id="315347"/>
    <lineage>
        <taxon>Eukaryota</taxon>
        <taxon>Viridiplantae</taxon>
        <taxon>Streptophyta</taxon>
        <taxon>Embryophyta</taxon>
        <taxon>Tracheophyta</taxon>
        <taxon>Spermatophyta</taxon>
        <taxon>Magnoliopsida</taxon>
        <taxon>eudicotyledons</taxon>
        <taxon>Gunneridae</taxon>
        <taxon>Pentapetalae</taxon>
        <taxon>asterids</taxon>
        <taxon>lamiids</taxon>
        <taxon>Solanales</taxon>
        <taxon>Solanaceae</taxon>
        <taxon>Solanoideae</taxon>
        <taxon>Solaneae</taxon>
        <taxon>Solanum</taxon>
    </lineage>
</organism>
<protein>
    <submittedName>
        <fullName evidence="2">Uncharacterized protein</fullName>
    </submittedName>
</protein>
<keyword evidence="1" id="KW-0812">Transmembrane</keyword>
<sequence length="59" mass="6971">MLWIKMTLFHRSCSANTKMVDLVVILVMIHICCIHLVQFKSWPYLINCMFLTLIRCQAV</sequence>
<reference evidence="2" key="1">
    <citation type="submission" date="2023-08" db="EMBL/GenBank/DDBJ databases">
        <title>A de novo genome assembly of Solanum verrucosum Schlechtendal, a Mexican diploid species geographically isolated from the other diploid A-genome species in potato relatives.</title>
        <authorList>
            <person name="Hosaka K."/>
        </authorList>
    </citation>
    <scope>NUCLEOTIDE SEQUENCE</scope>
    <source>
        <tissue evidence="2">Young leaves</tissue>
    </source>
</reference>
<feature type="transmembrane region" description="Helical" evidence="1">
    <location>
        <begin position="20"/>
        <end position="37"/>
    </location>
</feature>